<evidence type="ECO:0008006" key="4">
    <source>
        <dbReference type="Google" id="ProtNLM"/>
    </source>
</evidence>
<protein>
    <recommendedName>
        <fullName evidence="4">Glycosyltransferase</fullName>
    </recommendedName>
</protein>
<dbReference type="Pfam" id="PF09837">
    <property type="entry name" value="DUF2064"/>
    <property type="match status" value="1"/>
</dbReference>
<dbReference type="SUPFAM" id="SSF53448">
    <property type="entry name" value="Nucleotide-diphospho-sugar transferases"/>
    <property type="match status" value="1"/>
</dbReference>
<dbReference type="RefSeq" id="WP_331302519.1">
    <property type="nucleotide sequence ID" value="NZ_MLCA01000008.1"/>
</dbReference>
<reference evidence="2 3" key="1">
    <citation type="journal article" date="2012" name="Genet. Mol. Biol.">
        <title>Analysis of 16S rRNA and mxaF genes revealing insights into Methylobacterium niche-specific plant association.</title>
        <authorList>
            <person name="Dourado M.N."/>
            <person name="Andreote F.D."/>
            <person name="Dini-Andreote F."/>
            <person name="Conti R."/>
            <person name="Araujo J.M."/>
            <person name="Araujo W.L."/>
        </authorList>
    </citation>
    <scope>NUCLEOTIDE SEQUENCE [LARGE SCALE GENOMIC DNA]</scope>
    <source>
        <strain evidence="2 3">TC3-10</strain>
    </source>
</reference>
<comment type="caution">
    <text evidence="2">The sequence shown here is derived from an EMBL/GenBank/DDBJ whole genome shotgun (WGS) entry which is preliminary data.</text>
</comment>
<feature type="region of interest" description="Disordered" evidence="1">
    <location>
        <begin position="1"/>
        <end position="29"/>
    </location>
</feature>
<evidence type="ECO:0000256" key="1">
    <source>
        <dbReference type="SAM" id="MobiDB-lite"/>
    </source>
</evidence>
<sequence length="257" mass="26292">MAPRSTPGSSDTCAIGVMAKAPRSGRSKTRLCPPLSHDQAALLSAAFLRDTTANILEAARAAPIAAYAAYAPRGAEPLVVPHLACGTQLVPADGDMADGDMADGDIPAPAAVEGFGRCLLQAVGGMLGRGHAAACVLSADIPTLPTRRLVQAARILLAPGDRAVLGACDDGGYYILGLKRAHARLFADIAWSTDTVAAATRARAREIGLDLVALEPWYDVDDAASLARLSADGTGYAAPATRAVLARLAETSEAVPA</sequence>
<organism evidence="2 3">
    <name type="scientific">Methylobacterium oryzae</name>
    <dbReference type="NCBI Taxonomy" id="334852"/>
    <lineage>
        <taxon>Bacteria</taxon>
        <taxon>Pseudomonadati</taxon>
        <taxon>Pseudomonadota</taxon>
        <taxon>Alphaproteobacteria</taxon>
        <taxon>Hyphomicrobiales</taxon>
        <taxon>Methylobacteriaceae</taxon>
        <taxon>Methylobacterium</taxon>
    </lineage>
</organism>
<gene>
    <name evidence="2" type="ORF">MOTC310_16265</name>
</gene>
<dbReference type="EMBL" id="MLCA01000008">
    <property type="protein sequence ID" value="MEE7491941.1"/>
    <property type="molecule type" value="Genomic_DNA"/>
</dbReference>
<keyword evidence="3" id="KW-1185">Reference proteome</keyword>
<dbReference type="InterPro" id="IPR018641">
    <property type="entry name" value="Trfase_1_rSAM/seldom-assoc"/>
</dbReference>
<evidence type="ECO:0000313" key="3">
    <source>
        <dbReference type="Proteomes" id="UP001355206"/>
    </source>
</evidence>
<dbReference type="PANTHER" id="PTHR36529:SF1">
    <property type="entry name" value="GLYCOSYLTRANSFERASE"/>
    <property type="match status" value="1"/>
</dbReference>
<dbReference type="PANTHER" id="PTHR36529">
    <property type="entry name" value="SLL1095 PROTEIN"/>
    <property type="match status" value="1"/>
</dbReference>
<name>A0ABU7TR32_9HYPH</name>
<dbReference type="InterPro" id="IPR029044">
    <property type="entry name" value="Nucleotide-diphossugar_trans"/>
</dbReference>
<evidence type="ECO:0000313" key="2">
    <source>
        <dbReference type="EMBL" id="MEE7491941.1"/>
    </source>
</evidence>
<accession>A0ABU7TR32</accession>
<proteinExistence type="predicted"/>
<dbReference type="Gene3D" id="3.90.550.10">
    <property type="entry name" value="Spore Coat Polysaccharide Biosynthesis Protein SpsA, Chain A"/>
    <property type="match status" value="1"/>
</dbReference>
<dbReference type="Proteomes" id="UP001355206">
    <property type="component" value="Unassembled WGS sequence"/>
</dbReference>
<feature type="compositionally biased region" description="Polar residues" evidence="1">
    <location>
        <begin position="1"/>
        <end position="12"/>
    </location>
</feature>